<evidence type="ECO:0000313" key="7">
    <source>
        <dbReference type="Proteomes" id="UP000199568"/>
    </source>
</evidence>
<keyword evidence="2 4" id="KW-0547">Nucleotide-binding</keyword>
<dbReference type="Pfam" id="PF14398">
    <property type="entry name" value="ATPgrasp_YheCD"/>
    <property type="match status" value="1"/>
</dbReference>
<keyword evidence="1 6" id="KW-0436">Ligase</keyword>
<dbReference type="Gene3D" id="3.90.190.20">
    <property type="entry name" value="Mur ligase, C-terminal domain"/>
    <property type="match status" value="1"/>
</dbReference>
<dbReference type="SUPFAM" id="SSF53623">
    <property type="entry name" value="MurD-like peptide ligases, catalytic domain"/>
    <property type="match status" value="1"/>
</dbReference>
<feature type="domain" description="ATP-grasp" evidence="5">
    <location>
        <begin position="598"/>
        <end position="830"/>
    </location>
</feature>
<proteinExistence type="predicted"/>
<sequence length="835" mass="94782">MIYFVDRYFNVRTSVKICKATVDFRKKFDIGGYYKDSNTLIFDIPTIAITGSSGKTTTRAIIFSILETKWKVLKTVDNKNLPFQNKQTLKSYDSSYQAVLLEFGMGRPGVGKNHCNVIQPNISIITNIGTAHYGNFGNSVESTAKNKSYLIKYMHPRGTLLLNNDDENSKLLETKTFAGKIITIGIRNKADYQASNIRFVDQGVCFQVALDRQSIEFFIPAYGLHNVYNALVAIAVCHHLKFSPIEIQLGLKRYQPPIKRLNFYHLSNASMLIDDTVNANPESVKTAIDVLIERGEEKKKIVVLGSMLELGEYEVAGHIDVGGYLAKNDIDLIYTFGKAAKSIMEGAIKAGFPTDRIQHFSHRVELHAAIKQSLEKNSIILVKGSSKMKMDQTAKYIRDRFLYSVYVDSTVNQDSIYLNNSTLQQMNIASPYITFHFGAFAKNFPIQIDPSLKNGVIRLPKQLSDDLEIPAVPCEYYMDDHHLHSGPVIGLLVLPRYYNDPPQQLLRFADYDGIKGLVFLCKQSDINIDTRRIEGYYYTPETEDFVAGTFPYPSAFFNRTRLKKRIYRHLQQHIGDTVFNYPYGNTDKWSFYKQMSEKSKIIKHLPNTVQYVNIKSLIKMLRTYPAIYMKPTTLAGGNGILYVKKLKKGFLLSTPSGSKQRIHTKNALAEQVSMRLVKNKKYIVQQAIPYEYKGKKIDFRVYIQKDETKNWKFSGMETKIAKSGSIISNSKNREAVIPGEEALMKIYGLSEKETVKKIIEITKLCIKVLNILEKGSHIGDAAIDLIIDGNGEMWILEVQLNYAAEIKAFRLDDEQAVLPNILPTPLKYAKSLTGF</sequence>
<dbReference type="InterPro" id="IPR013221">
    <property type="entry name" value="Mur_ligase_cen"/>
</dbReference>
<evidence type="ECO:0000313" key="6">
    <source>
        <dbReference type="EMBL" id="SET09291.1"/>
    </source>
</evidence>
<dbReference type="InterPro" id="IPR036615">
    <property type="entry name" value="Mur_ligase_C_dom_sf"/>
</dbReference>
<dbReference type="GO" id="GO:0046872">
    <property type="term" value="F:metal ion binding"/>
    <property type="evidence" value="ECO:0007669"/>
    <property type="project" value="InterPro"/>
</dbReference>
<keyword evidence="7" id="KW-1185">Reference proteome</keyword>
<dbReference type="Pfam" id="PF08245">
    <property type="entry name" value="Mur_ligase_M"/>
    <property type="match status" value="1"/>
</dbReference>
<dbReference type="SUPFAM" id="SSF53244">
    <property type="entry name" value="MurD-like peptide ligases, peptide-binding domain"/>
    <property type="match status" value="1"/>
</dbReference>
<dbReference type="Pfam" id="PF02875">
    <property type="entry name" value="Mur_ligase_C"/>
    <property type="match status" value="1"/>
</dbReference>
<keyword evidence="3 4" id="KW-0067">ATP-binding</keyword>
<dbReference type="AlphaFoldDB" id="A0A1I0BQW5"/>
<dbReference type="InterPro" id="IPR036565">
    <property type="entry name" value="Mur-like_cat_sf"/>
</dbReference>
<dbReference type="PANTHER" id="PTHR43024:SF1">
    <property type="entry name" value="UDP-N-ACETYLMURAMOYL-TRIPEPTIDE--D-ALANYL-D-ALANINE LIGASE"/>
    <property type="match status" value="1"/>
</dbReference>
<dbReference type="InterPro" id="IPR026838">
    <property type="entry name" value="YheC/D"/>
</dbReference>
<dbReference type="OrthoDB" id="9801978at2"/>
<protein>
    <submittedName>
        <fullName evidence="6">UDP-N-acetylmuramoyl-tripeptide--D-alanyl-D-alanine ligase</fullName>
    </submittedName>
</protein>
<dbReference type="STRING" id="426128.SAMN05660297_01379"/>
<evidence type="ECO:0000256" key="3">
    <source>
        <dbReference type="ARBA" id="ARBA00022840"/>
    </source>
</evidence>
<evidence type="ECO:0000256" key="2">
    <source>
        <dbReference type="ARBA" id="ARBA00022741"/>
    </source>
</evidence>
<reference evidence="6 7" key="1">
    <citation type="submission" date="2016-10" db="EMBL/GenBank/DDBJ databases">
        <authorList>
            <person name="de Groot N.N."/>
        </authorList>
    </citation>
    <scope>NUCLEOTIDE SEQUENCE [LARGE SCALE GENOMIC DNA]</scope>
    <source>
        <strain evidence="6 7">DSM 18979</strain>
    </source>
</reference>
<dbReference type="GO" id="GO:0005524">
    <property type="term" value="F:ATP binding"/>
    <property type="evidence" value="ECO:0007669"/>
    <property type="project" value="UniProtKB-UniRule"/>
</dbReference>
<dbReference type="EMBL" id="FOHU01000004">
    <property type="protein sequence ID" value="SET09291.1"/>
    <property type="molecule type" value="Genomic_DNA"/>
</dbReference>
<evidence type="ECO:0000256" key="4">
    <source>
        <dbReference type="PROSITE-ProRule" id="PRU00409"/>
    </source>
</evidence>
<evidence type="ECO:0000256" key="1">
    <source>
        <dbReference type="ARBA" id="ARBA00022598"/>
    </source>
</evidence>
<dbReference type="InterPro" id="IPR011761">
    <property type="entry name" value="ATP-grasp"/>
</dbReference>
<name>A0A1I0BQW5_9FIRM</name>
<dbReference type="Proteomes" id="UP000199568">
    <property type="component" value="Unassembled WGS sequence"/>
</dbReference>
<dbReference type="PANTHER" id="PTHR43024">
    <property type="entry name" value="UDP-N-ACETYLMURAMOYL-TRIPEPTIDE--D-ALANYL-D-ALANINE LIGASE"/>
    <property type="match status" value="1"/>
</dbReference>
<dbReference type="SUPFAM" id="SSF56059">
    <property type="entry name" value="Glutathione synthetase ATP-binding domain-like"/>
    <property type="match status" value="1"/>
</dbReference>
<gene>
    <name evidence="6" type="ORF">SAMN05660297_01379</name>
</gene>
<evidence type="ECO:0000259" key="5">
    <source>
        <dbReference type="PROSITE" id="PS50975"/>
    </source>
</evidence>
<accession>A0A1I0BQW5</accession>
<dbReference type="Gene3D" id="3.40.1190.10">
    <property type="entry name" value="Mur-like, catalytic domain"/>
    <property type="match status" value="1"/>
</dbReference>
<organism evidence="6 7">
    <name type="scientific">Natronincola peptidivorans</name>
    <dbReference type="NCBI Taxonomy" id="426128"/>
    <lineage>
        <taxon>Bacteria</taxon>
        <taxon>Bacillati</taxon>
        <taxon>Bacillota</taxon>
        <taxon>Clostridia</taxon>
        <taxon>Peptostreptococcales</taxon>
        <taxon>Natronincolaceae</taxon>
        <taxon>Natronincola</taxon>
    </lineage>
</organism>
<dbReference type="GO" id="GO:0016881">
    <property type="term" value="F:acid-amino acid ligase activity"/>
    <property type="evidence" value="ECO:0007669"/>
    <property type="project" value="InterPro"/>
</dbReference>
<dbReference type="InterPro" id="IPR004101">
    <property type="entry name" value="Mur_ligase_C"/>
</dbReference>
<dbReference type="InterPro" id="IPR051046">
    <property type="entry name" value="MurCDEF_CellWall_CoF430Synth"/>
</dbReference>
<dbReference type="PROSITE" id="PS50975">
    <property type="entry name" value="ATP_GRASP"/>
    <property type="match status" value="1"/>
</dbReference>